<evidence type="ECO:0000313" key="2">
    <source>
        <dbReference type="Proteomes" id="UP000266841"/>
    </source>
</evidence>
<name>K0SGB9_THAOC</name>
<protein>
    <submittedName>
        <fullName evidence="1">Uncharacterized protein</fullName>
    </submittedName>
</protein>
<dbReference type="EMBL" id="AGNL01027632">
    <property type="protein sequence ID" value="EJK57622.1"/>
    <property type="molecule type" value="Genomic_DNA"/>
</dbReference>
<sequence length="252" mass="27571">MADLGRASAESRRATLGEQGFRDSMTKVAHASAGIDSNAQDELKSDLTEAVRMVTQSPGFQDKGHHDKLTTVQGQLVAKIDEQWNHLKPDRASSKTQIANVASANIFEVYLGPLPMKIALYPCTKDTKMLARALHSVIYSEKELCELLLHREGIGKGDGMLDKPGLQEFICKVLTGDPTAMANKLHKCPKCDFVKWLNPSQMPNCPACPVTKVDLNGRKGCGKGSVKSKWMLAKNQPLATAKVQRSVTSYFS</sequence>
<gene>
    <name evidence="1" type="ORF">THAOC_22314</name>
</gene>
<proteinExistence type="predicted"/>
<comment type="caution">
    <text evidence="1">The sequence shown here is derived from an EMBL/GenBank/DDBJ whole genome shotgun (WGS) entry which is preliminary data.</text>
</comment>
<accession>K0SGB9</accession>
<dbReference type="AlphaFoldDB" id="K0SGB9"/>
<keyword evidence="2" id="KW-1185">Reference proteome</keyword>
<evidence type="ECO:0000313" key="1">
    <source>
        <dbReference type="EMBL" id="EJK57622.1"/>
    </source>
</evidence>
<reference evidence="1 2" key="1">
    <citation type="journal article" date="2012" name="Genome Biol.">
        <title>Genome and low-iron response of an oceanic diatom adapted to chronic iron limitation.</title>
        <authorList>
            <person name="Lommer M."/>
            <person name="Specht M."/>
            <person name="Roy A.S."/>
            <person name="Kraemer L."/>
            <person name="Andreson R."/>
            <person name="Gutowska M.A."/>
            <person name="Wolf J."/>
            <person name="Bergner S.V."/>
            <person name="Schilhabel M.B."/>
            <person name="Klostermeier U.C."/>
            <person name="Beiko R.G."/>
            <person name="Rosenstiel P."/>
            <person name="Hippler M."/>
            <person name="Laroche J."/>
        </authorList>
    </citation>
    <scope>NUCLEOTIDE SEQUENCE [LARGE SCALE GENOMIC DNA]</scope>
    <source>
        <strain evidence="1 2">CCMP1005</strain>
    </source>
</reference>
<organism evidence="1 2">
    <name type="scientific">Thalassiosira oceanica</name>
    <name type="common">Marine diatom</name>
    <dbReference type="NCBI Taxonomy" id="159749"/>
    <lineage>
        <taxon>Eukaryota</taxon>
        <taxon>Sar</taxon>
        <taxon>Stramenopiles</taxon>
        <taxon>Ochrophyta</taxon>
        <taxon>Bacillariophyta</taxon>
        <taxon>Coscinodiscophyceae</taxon>
        <taxon>Thalassiosirophycidae</taxon>
        <taxon>Thalassiosirales</taxon>
        <taxon>Thalassiosiraceae</taxon>
        <taxon>Thalassiosira</taxon>
    </lineage>
</organism>
<dbReference type="Proteomes" id="UP000266841">
    <property type="component" value="Unassembled WGS sequence"/>
</dbReference>